<sequence>MAPKPKFQFAFEEVEVSNDEEEEDQEKDLTENEFEDFLKSISIPKEDVAVTPLAMTKRDRNLTVQFYSSTSKQMDNLIVELQRTMRKPPQTILVTTEPPSKSDQEDSAHVLLPRRRKRRDLTPRDIRISELGKDNSIKDVKISELQENLGGLIVLFFNLKQRLHQKFGDDFQPLSAEGDKIYASSSGLVNPTSQPASERVIRPVPHANLYTFLSSGQASAQEGREKQIRVE</sequence>
<evidence type="ECO:0000313" key="2">
    <source>
        <dbReference type="EMBL" id="CAI9291856.1"/>
    </source>
</evidence>
<evidence type="ECO:0000256" key="1">
    <source>
        <dbReference type="SAM" id="MobiDB-lite"/>
    </source>
</evidence>
<keyword evidence="3" id="KW-1185">Reference proteome</keyword>
<proteinExistence type="predicted"/>
<gene>
    <name evidence="2" type="ORF">LSALG_LOCUS30968</name>
</gene>
<protein>
    <submittedName>
        <fullName evidence="2">Uncharacterized protein</fullName>
    </submittedName>
</protein>
<dbReference type="EMBL" id="OX465082">
    <property type="protein sequence ID" value="CAI9291856.1"/>
    <property type="molecule type" value="Genomic_DNA"/>
</dbReference>
<evidence type="ECO:0000313" key="3">
    <source>
        <dbReference type="Proteomes" id="UP001177003"/>
    </source>
</evidence>
<feature type="compositionally biased region" description="Acidic residues" evidence="1">
    <location>
        <begin position="12"/>
        <end position="30"/>
    </location>
</feature>
<dbReference type="Proteomes" id="UP001177003">
    <property type="component" value="Chromosome 6"/>
</dbReference>
<name>A0AA35ZGJ5_LACSI</name>
<feature type="region of interest" description="Disordered" evidence="1">
    <location>
        <begin position="1"/>
        <end position="30"/>
    </location>
</feature>
<dbReference type="AlphaFoldDB" id="A0AA35ZGJ5"/>
<organism evidence="2 3">
    <name type="scientific">Lactuca saligna</name>
    <name type="common">Willowleaf lettuce</name>
    <dbReference type="NCBI Taxonomy" id="75948"/>
    <lineage>
        <taxon>Eukaryota</taxon>
        <taxon>Viridiplantae</taxon>
        <taxon>Streptophyta</taxon>
        <taxon>Embryophyta</taxon>
        <taxon>Tracheophyta</taxon>
        <taxon>Spermatophyta</taxon>
        <taxon>Magnoliopsida</taxon>
        <taxon>eudicotyledons</taxon>
        <taxon>Gunneridae</taxon>
        <taxon>Pentapetalae</taxon>
        <taxon>asterids</taxon>
        <taxon>campanulids</taxon>
        <taxon>Asterales</taxon>
        <taxon>Asteraceae</taxon>
        <taxon>Cichorioideae</taxon>
        <taxon>Cichorieae</taxon>
        <taxon>Lactucinae</taxon>
        <taxon>Lactuca</taxon>
    </lineage>
</organism>
<accession>A0AA35ZGJ5</accession>
<reference evidence="2" key="1">
    <citation type="submission" date="2023-04" db="EMBL/GenBank/DDBJ databases">
        <authorList>
            <person name="Vijverberg K."/>
            <person name="Xiong W."/>
            <person name="Schranz E."/>
        </authorList>
    </citation>
    <scope>NUCLEOTIDE SEQUENCE</scope>
</reference>